<dbReference type="RefSeq" id="WP_129889083.1">
    <property type="nucleotide sequence ID" value="NZ_CP035758.1"/>
</dbReference>
<dbReference type="InterPro" id="IPR036291">
    <property type="entry name" value="NAD(P)-bd_dom_sf"/>
</dbReference>
<dbReference type="PIRSF" id="PIRSF001439">
    <property type="entry name" value="CryM"/>
    <property type="match status" value="1"/>
</dbReference>
<dbReference type="OrthoDB" id="9792005at2"/>
<evidence type="ECO:0000313" key="2">
    <source>
        <dbReference type="EMBL" id="QBD78030.1"/>
    </source>
</evidence>
<dbReference type="InterPro" id="IPR003462">
    <property type="entry name" value="ODC_Mu_crystall"/>
</dbReference>
<dbReference type="GO" id="GO:0019752">
    <property type="term" value="P:carboxylic acid metabolic process"/>
    <property type="evidence" value="ECO:0007669"/>
    <property type="project" value="UniProtKB-ARBA"/>
</dbReference>
<dbReference type="Gene3D" id="3.30.1780.10">
    <property type="entry name" value="ornithine cyclodeaminase, domain 1"/>
    <property type="match status" value="1"/>
</dbReference>
<dbReference type="PANTHER" id="PTHR13812:SF19">
    <property type="entry name" value="KETIMINE REDUCTASE MU-CRYSTALLIN"/>
    <property type="match status" value="1"/>
</dbReference>
<dbReference type="GO" id="GO:0005737">
    <property type="term" value="C:cytoplasm"/>
    <property type="evidence" value="ECO:0007669"/>
    <property type="project" value="TreeGrafter"/>
</dbReference>
<proteinExistence type="inferred from homology"/>
<evidence type="ECO:0000256" key="1">
    <source>
        <dbReference type="ARBA" id="ARBA00008903"/>
    </source>
</evidence>
<reference evidence="2 3" key="1">
    <citation type="submission" date="2019-01" db="EMBL/GenBank/DDBJ databases">
        <title>Ktedonosporobacter rubrisoli SCAWS-G2.</title>
        <authorList>
            <person name="Huang Y."/>
            <person name="Yan B."/>
        </authorList>
    </citation>
    <scope>NUCLEOTIDE SEQUENCE [LARGE SCALE GENOMIC DNA]</scope>
    <source>
        <strain evidence="2 3">SCAWS-G2</strain>
    </source>
</reference>
<evidence type="ECO:0000313" key="3">
    <source>
        <dbReference type="Proteomes" id="UP000290365"/>
    </source>
</evidence>
<dbReference type="AlphaFoldDB" id="A0A4P6JS44"/>
<protein>
    <submittedName>
        <fullName evidence="2">Ornithine cyclodeaminase family protein</fullName>
    </submittedName>
</protein>
<dbReference type="Proteomes" id="UP000290365">
    <property type="component" value="Chromosome"/>
</dbReference>
<keyword evidence="3" id="KW-1185">Reference proteome</keyword>
<dbReference type="FunFam" id="3.40.50.720:FF:000311">
    <property type="entry name" value="Ornithine cyclodeaminase"/>
    <property type="match status" value="1"/>
</dbReference>
<accession>A0A4P6JS44</accession>
<organism evidence="2 3">
    <name type="scientific">Ktedonosporobacter rubrisoli</name>
    <dbReference type="NCBI Taxonomy" id="2509675"/>
    <lineage>
        <taxon>Bacteria</taxon>
        <taxon>Bacillati</taxon>
        <taxon>Chloroflexota</taxon>
        <taxon>Ktedonobacteria</taxon>
        <taxon>Ktedonobacterales</taxon>
        <taxon>Ktedonosporobacteraceae</taxon>
        <taxon>Ktedonosporobacter</taxon>
    </lineage>
</organism>
<gene>
    <name evidence="2" type="ORF">EPA93_19335</name>
</gene>
<dbReference type="KEGG" id="kbs:EPA93_19335"/>
<dbReference type="PANTHER" id="PTHR13812">
    <property type="entry name" value="KETIMINE REDUCTASE MU-CRYSTALLIN"/>
    <property type="match status" value="1"/>
</dbReference>
<dbReference type="Gene3D" id="3.40.50.720">
    <property type="entry name" value="NAD(P)-binding Rossmann-like Domain"/>
    <property type="match status" value="1"/>
</dbReference>
<sequence>MALILSRTDVQRCFTMTEAIEAMRVAFSALQQRNAQMPQRSSVALPEQGVALCMPSLLHLSEQQSLGLKVVTIVPRNLTQGLPLIYASVLLLDALTGKTLAILEGGWLTAMRTGAAAGLATDLLARRDADVLALFGAGGQAPTQVMAIHAVRPLREVRVFNRSKEHYQNLVSTLQILLGSDCPVLRHVGSAREALEGALLASCATTATTPLFSWKDIARGAHINAIGAYTPAMCEVDAETLAHAHVVVDQREAALTEAGDLLQALEAGKIGDATTWQELGEVVFNKQVVRRSDEEITVFKSVGLGVQDVAAAWYVYKKAREMGLGVEVEV</sequence>
<dbReference type="SUPFAM" id="SSF51735">
    <property type="entry name" value="NAD(P)-binding Rossmann-fold domains"/>
    <property type="match status" value="1"/>
</dbReference>
<dbReference type="InterPro" id="IPR023401">
    <property type="entry name" value="ODC_N"/>
</dbReference>
<dbReference type="GO" id="GO:0016491">
    <property type="term" value="F:oxidoreductase activity"/>
    <property type="evidence" value="ECO:0007669"/>
    <property type="project" value="UniProtKB-ARBA"/>
</dbReference>
<comment type="similarity">
    <text evidence="1">Belongs to the ornithine cyclodeaminase/mu-crystallin family.</text>
</comment>
<name>A0A4P6JS44_KTERU</name>
<dbReference type="EMBL" id="CP035758">
    <property type="protein sequence ID" value="QBD78030.1"/>
    <property type="molecule type" value="Genomic_DNA"/>
</dbReference>
<dbReference type="Pfam" id="PF02423">
    <property type="entry name" value="OCD_Mu_crystall"/>
    <property type="match status" value="1"/>
</dbReference>